<evidence type="ECO:0000259" key="3">
    <source>
        <dbReference type="Pfam" id="PF01171"/>
    </source>
</evidence>
<keyword evidence="1" id="KW-0808">Transferase</keyword>
<organism evidence="4 5">
    <name type="scientific">Aedoeadaptatus coxii</name>
    <dbReference type="NCBI Taxonomy" id="755172"/>
    <lineage>
        <taxon>Bacteria</taxon>
        <taxon>Bacillati</taxon>
        <taxon>Bacillota</taxon>
        <taxon>Tissierellia</taxon>
        <taxon>Tissierellales</taxon>
        <taxon>Peptoniphilaceae</taxon>
        <taxon>Aedoeadaptatus</taxon>
    </lineage>
</organism>
<dbReference type="STRING" id="755172.HMPREF1863_00128"/>
<evidence type="ECO:0000313" key="4">
    <source>
        <dbReference type="EMBL" id="KXB68416.1"/>
    </source>
</evidence>
<feature type="binding site" evidence="2">
    <location>
        <begin position="43"/>
        <end position="45"/>
    </location>
    <ligand>
        <name>ATP</name>
        <dbReference type="ChEBI" id="CHEBI:30616"/>
    </ligand>
</feature>
<dbReference type="RefSeq" id="WP_068366193.1">
    <property type="nucleotide sequence ID" value="NZ_KQ960155.1"/>
</dbReference>
<proteinExistence type="predicted"/>
<protein>
    <submittedName>
        <fullName evidence="4">PP-loop family protein</fullName>
    </submittedName>
</protein>
<feature type="binding site" evidence="2">
    <location>
        <position position="149"/>
    </location>
    <ligand>
        <name>ATP</name>
        <dbReference type="ChEBI" id="CHEBI:30616"/>
    </ligand>
</feature>
<sequence>MKATVADIERSIIKRFRKQIWRRFIKGINDFDMIDDGDVIAVAISGGKDSLLLAKLLQELKRHGKKQFELLFICMNPGYLPHIQEQVKVTAEAMGIPLQMYDSNVFEVAEDMGGEKPCYICARMRRGSLYDKAKSLGANKLALGHHFDDVIETVLMNVLFGGSYKTMMPKLHATNFEGMELIRPMVYIREEDVRRFVKANDLTPIDCACTVTEKENFGARAYVKNLIEDIAKENPNVGMSIFRSAQNVELGALLGFKDYDGTQVNFLDRYDKGE</sequence>
<reference evidence="5" key="1">
    <citation type="submission" date="2016-01" db="EMBL/GenBank/DDBJ databases">
        <authorList>
            <person name="Mitreva M."/>
            <person name="Pepin K.H."/>
            <person name="Mihindukulasuriya K.A."/>
            <person name="Fulton R."/>
            <person name="Fronick C."/>
            <person name="O'Laughlin M."/>
            <person name="Miner T."/>
            <person name="Herter B."/>
            <person name="Rosa B.A."/>
            <person name="Cordes M."/>
            <person name="Tomlinson C."/>
            <person name="Wollam A."/>
            <person name="Palsikar V.B."/>
            <person name="Mardis E.R."/>
            <person name="Wilson R.K."/>
        </authorList>
    </citation>
    <scope>NUCLEOTIDE SEQUENCE [LARGE SCALE GENOMIC DNA]</scope>
    <source>
        <strain evidence="5">DNF00729</strain>
    </source>
</reference>
<comment type="caution">
    <text evidence="4">The sequence shown here is derived from an EMBL/GenBank/DDBJ whole genome shotgun (WGS) entry which is preliminary data.</text>
</comment>
<dbReference type="InterPro" id="IPR035107">
    <property type="entry name" value="tRNA_thiolation_TtcA_Ctu1"/>
</dbReference>
<dbReference type="AlphaFoldDB" id="A0A134AL16"/>
<keyword evidence="2" id="KW-0547">Nucleotide-binding</keyword>
<evidence type="ECO:0000256" key="2">
    <source>
        <dbReference type="PIRSR" id="PIRSR004976-51"/>
    </source>
</evidence>
<name>A0A134AL16_9FIRM</name>
<evidence type="ECO:0000256" key="1">
    <source>
        <dbReference type="ARBA" id="ARBA00022679"/>
    </source>
</evidence>
<evidence type="ECO:0000313" key="5">
    <source>
        <dbReference type="Proteomes" id="UP000070442"/>
    </source>
</evidence>
<dbReference type="CDD" id="cd24138">
    <property type="entry name" value="TtcA-like"/>
    <property type="match status" value="1"/>
</dbReference>
<feature type="binding site" evidence="2">
    <location>
        <position position="144"/>
    </location>
    <ligand>
        <name>ATP</name>
        <dbReference type="ChEBI" id="CHEBI:30616"/>
    </ligand>
</feature>
<dbReference type="SUPFAM" id="SSF52402">
    <property type="entry name" value="Adenine nucleotide alpha hydrolases-like"/>
    <property type="match status" value="1"/>
</dbReference>
<dbReference type="Proteomes" id="UP000070442">
    <property type="component" value="Unassembled WGS sequence"/>
</dbReference>
<dbReference type="EMBL" id="LSDG01000002">
    <property type="protein sequence ID" value="KXB68416.1"/>
    <property type="molecule type" value="Genomic_DNA"/>
</dbReference>
<dbReference type="InterPro" id="IPR014729">
    <property type="entry name" value="Rossmann-like_a/b/a_fold"/>
</dbReference>
<dbReference type="Pfam" id="PF01171">
    <property type="entry name" value="ATP_bind_3"/>
    <property type="match status" value="1"/>
</dbReference>
<dbReference type="OrthoDB" id="9801054at2"/>
<dbReference type="GO" id="GO:0008033">
    <property type="term" value="P:tRNA processing"/>
    <property type="evidence" value="ECO:0007669"/>
    <property type="project" value="InterPro"/>
</dbReference>
<accession>A0A134AL16</accession>
<dbReference type="InterPro" id="IPR011063">
    <property type="entry name" value="TilS/TtcA_N"/>
</dbReference>
<feature type="binding site" evidence="2">
    <location>
        <position position="49"/>
    </location>
    <ligand>
        <name>ATP</name>
        <dbReference type="ChEBI" id="CHEBI:30616"/>
    </ligand>
</feature>
<keyword evidence="2" id="KW-0067">ATP-binding</keyword>
<dbReference type="GO" id="GO:0016740">
    <property type="term" value="F:transferase activity"/>
    <property type="evidence" value="ECO:0007669"/>
    <property type="project" value="UniProtKB-KW"/>
</dbReference>
<dbReference type="PANTHER" id="PTHR43686:SF1">
    <property type="entry name" value="AMINOTRAN_5 DOMAIN-CONTAINING PROTEIN"/>
    <property type="match status" value="1"/>
</dbReference>
<dbReference type="PIRSF" id="PIRSF004976">
    <property type="entry name" value="ATPase_YdaO"/>
    <property type="match status" value="1"/>
</dbReference>
<feature type="domain" description="tRNA(Ile)-lysidine/2-thiocytidine synthase N-terminal" evidence="3">
    <location>
        <begin position="40"/>
        <end position="204"/>
    </location>
</feature>
<keyword evidence="5" id="KW-1185">Reference proteome</keyword>
<dbReference type="PANTHER" id="PTHR43686">
    <property type="entry name" value="SULFURTRANSFERASE-RELATED"/>
    <property type="match status" value="1"/>
</dbReference>
<dbReference type="PATRIC" id="fig|755172.3.peg.123"/>
<dbReference type="Gene3D" id="3.40.50.620">
    <property type="entry name" value="HUPs"/>
    <property type="match status" value="1"/>
</dbReference>
<dbReference type="GO" id="GO:0005524">
    <property type="term" value="F:ATP binding"/>
    <property type="evidence" value="ECO:0007669"/>
    <property type="project" value="UniProtKB-KW"/>
</dbReference>
<gene>
    <name evidence="4" type="ORF">HMPREF1863_00128</name>
</gene>
<feature type="binding site" evidence="2">
    <location>
        <position position="73"/>
    </location>
    <ligand>
        <name>ATP</name>
        <dbReference type="ChEBI" id="CHEBI:30616"/>
    </ligand>
</feature>